<dbReference type="EMBL" id="CP002691">
    <property type="protein sequence ID" value="AEE51072.1"/>
    <property type="molecule type" value="Genomic_DNA"/>
</dbReference>
<dbReference type="KEGG" id="hhy:Halhy_3212"/>
<dbReference type="RefSeq" id="WP_013765613.1">
    <property type="nucleotide sequence ID" value="NC_015510.1"/>
</dbReference>
<name>F4KRY5_HALH1</name>
<evidence type="ECO:0000259" key="1">
    <source>
        <dbReference type="Pfam" id="PF20075"/>
    </source>
</evidence>
<reference evidence="2 3" key="1">
    <citation type="journal article" date="2011" name="Stand. Genomic Sci.">
        <title>Complete genome sequence of Haliscomenobacter hydrossis type strain (O).</title>
        <authorList>
            <consortium name="US DOE Joint Genome Institute (JGI-PGF)"/>
            <person name="Daligault H."/>
            <person name="Lapidus A."/>
            <person name="Zeytun A."/>
            <person name="Nolan M."/>
            <person name="Lucas S."/>
            <person name="Del Rio T.G."/>
            <person name="Tice H."/>
            <person name="Cheng J.F."/>
            <person name="Tapia R."/>
            <person name="Han C."/>
            <person name="Goodwin L."/>
            <person name="Pitluck S."/>
            <person name="Liolios K."/>
            <person name="Pagani I."/>
            <person name="Ivanova N."/>
            <person name="Huntemann M."/>
            <person name="Mavromatis K."/>
            <person name="Mikhailova N."/>
            <person name="Pati A."/>
            <person name="Chen A."/>
            <person name="Palaniappan K."/>
            <person name="Land M."/>
            <person name="Hauser L."/>
            <person name="Brambilla E.M."/>
            <person name="Rohde M."/>
            <person name="Verbarg S."/>
            <person name="Goker M."/>
            <person name="Bristow J."/>
            <person name="Eisen J.A."/>
            <person name="Markowitz V."/>
            <person name="Hugenholtz P."/>
            <person name="Kyrpides N.C."/>
            <person name="Klenk H.P."/>
            <person name="Woyke T."/>
        </authorList>
    </citation>
    <scope>NUCLEOTIDE SEQUENCE [LARGE SCALE GENOMIC DNA]</scope>
    <source>
        <strain evidence="3">ATCC 27775 / DSM 1100 / LMG 10767 / O</strain>
    </source>
</reference>
<proteinExistence type="predicted"/>
<evidence type="ECO:0000313" key="3">
    <source>
        <dbReference type="Proteomes" id="UP000008461"/>
    </source>
</evidence>
<protein>
    <recommendedName>
        <fullName evidence="1">DUF6471 domain-containing protein</fullName>
    </recommendedName>
</protein>
<keyword evidence="3" id="KW-1185">Reference proteome</keyword>
<dbReference type="eggNOG" id="ENOG50311M9">
    <property type="taxonomic scope" value="Bacteria"/>
</dbReference>
<dbReference type="InterPro" id="IPR045526">
    <property type="entry name" value="DUF6471"/>
</dbReference>
<gene>
    <name evidence="2" type="ordered locus">Halhy_3212</name>
</gene>
<dbReference type="STRING" id="760192.Halhy_3212"/>
<organism evidence="2 3">
    <name type="scientific">Haliscomenobacter hydrossis (strain ATCC 27775 / DSM 1100 / LMG 10767 / O)</name>
    <dbReference type="NCBI Taxonomy" id="760192"/>
    <lineage>
        <taxon>Bacteria</taxon>
        <taxon>Pseudomonadati</taxon>
        <taxon>Bacteroidota</taxon>
        <taxon>Saprospiria</taxon>
        <taxon>Saprospirales</taxon>
        <taxon>Haliscomenobacteraceae</taxon>
        <taxon>Haliscomenobacter</taxon>
    </lineage>
</organism>
<accession>F4KRY5</accession>
<feature type="domain" description="DUF6471" evidence="1">
    <location>
        <begin position="6"/>
        <end position="69"/>
    </location>
</feature>
<dbReference type="Proteomes" id="UP000008461">
    <property type="component" value="Chromosome"/>
</dbReference>
<evidence type="ECO:0000313" key="2">
    <source>
        <dbReference type="EMBL" id="AEE51072.1"/>
    </source>
</evidence>
<sequence length="99" mass="11307">METEDWNEKVKRLLKSELVRRGITHEQLATLLREMDIFETKASIDSKISRGSFSAVFLIQCLIAIGCKSFCPEISADLVEEPRGMYKPKKSKKNEISKS</sequence>
<reference key="2">
    <citation type="submission" date="2011-04" db="EMBL/GenBank/DDBJ databases">
        <title>Complete sequence of chromosome of Haliscomenobacter hydrossis DSM 1100.</title>
        <authorList>
            <consortium name="US DOE Joint Genome Institute (JGI-PGF)"/>
            <person name="Lucas S."/>
            <person name="Han J."/>
            <person name="Lapidus A."/>
            <person name="Bruce D."/>
            <person name="Goodwin L."/>
            <person name="Pitluck S."/>
            <person name="Peters L."/>
            <person name="Kyrpides N."/>
            <person name="Mavromatis K."/>
            <person name="Ivanova N."/>
            <person name="Ovchinnikova G."/>
            <person name="Pagani I."/>
            <person name="Daligault H."/>
            <person name="Detter J.C."/>
            <person name="Han C."/>
            <person name="Land M."/>
            <person name="Hauser L."/>
            <person name="Markowitz V."/>
            <person name="Cheng J.-F."/>
            <person name="Hugenholtz P."/>
            <person name="Woyke T."/>
            <person name="Wu D."/>
            <person name="Verbarg S."/>
            <person name="Frueling A."/>
            <person name="Brambilla E."/>
            <person name="Klenk H.-P."/>
            <person name="Eisen J.A."/>
        </authorList>
    </citation>
    <scope>NUCLEOTIDE SEQUENCE</scope>
    <source>
        <strain>DSM 1100</strain>
    </source>
</reference>
<dbReference type="Pfam" id="PF20075">
    <property type="entry name" value="DUF6471"/>
    <property type="match status" value="1"/>
</dbReference>
<dbReference type="AlphaFoldDB" id="F4KRY5"/>
<dbReference type="HOGENOM" id="CLU_2316383_0_0_10"/>